<proteinExistence type="predicted"/>
<protein>
    <submittedName>
        <fullName evidence="1">ATRAD3, putative</fullName>
    </submittedName>
</protein>
<sequence length="93" mass="10327">MMEDLILGYSTIPIRLDIGGGTGTFAARMKERNVTIITIHKHTGFGRSIQPLHCIKGIDSILAHWRLRRTELSCTLVDADDAMIPQQLALRVG</sequence>
<dbReference type="Proteomes" id="UP000464620">
    <property type="component" value="Chromosome B09"/>
</dbReference>
<evidence type="ECO:0000313" key="2">
    <source>
        <dbReference type="EMBL" id="RYQ93297.1"/>
    </source>
</evidence>
<evidence type="ECO:0000313" key="4">
    <source>
        <dbReference type="Proteomes" id="UP000464620"/>
    </source>
</evidence>
<dbReference type="AlphaFoldDB" id="A0A444XU37"/>
<dbReference type="Proteomes" id="UP000289738">
    <property type="component" value="Chromosome B09"/>
</dbReference>
<reference evidence="1 4" key="2">
    <citation type="submission" date="2020-01" db="EMBL/GenBank/DDBJ databases">
        <title>Genome sequence of Arachis hypogaea, cultivar Shitouqi.</title>
        <authorList>
            <person name="Zhuang W."/>
            <person name="Chen H."/>
            <person name="Varshney R."/>
            <person name="Wang D."/>
            <person name="Ming R."/>
        </authorList>
    </citation>
    <scope>NUCLEOTIDE SEQUENCE [LARGE SCALE GENOMIC DNA]</scope>
    <source>
        <tissue evidence="1">Young leaf</tissue>
    </source>
</reference>
<reference evidence="2 3" key="1">
    <citation type="submission" date="2019-01" db="EMBL/GenBank/DDBJ databases">
        <title>Sequencing of cultivated peanut Arachis hypogaea provides insights into genome evolution and oil improvement.</title>
        <authorList>
            <person name="Chen X."/>
        </authorList>
    </citation>
    <scope>NUCLEOTIDE SEQUENCE [LARGE SCALE GENOMIC DNA]</scope>
    <source>
        <strain evidence="3">cv. Fuhuasheng</strain>
        <strain evidence="2">GDAAS-fuhuasheng2018</strain>
        <tissue evidence="2">Leaves</tissue>
    </source>
</reference>
<keyword evidence="3" id="KW-1185">Reference proteome</keyword>
<evidence type="ECO:0000313" key="1">
    <source>
        <dbReference type="EMBL" id="QHN79366.1"/>
    </source>
</evidence>
<dbReference type="EMBL" id="CP031001">
    <property type="protein sequence ID" value="QHN79366.1"/>
    <property type="molecule type" value="Genomic_DNA"/>
</dbReference>
<gene>
    <name evidence="2" type="ORF">Ahy_B09g099565</name>
    <name evidence="1" type="ORF">DS421_19g669460</name>
</gene>
<organism evidence="2 3">
    <name type="scientific">Arachis hypogaea</name>
    <name type="common">Peanut</name>
    <dbReference type="NCBI Taxonomy" id="3818"/>
    <lineage>
        <taxon>Eukaryota</taxon>
        <taxon>Viridiplantae</taxon>
        <taxon>Streptophyta</taxon>
        <taxon>Embryophyta</taxon>
        <taxon>Tracheophyta</taxon>
        <taxon>Spermatophyta</taxon>
        <taxon>Magnoliopsida</taxon>
        <taxon>eudicotyledons</taxon>
        <taxon>Gunneridae</taxon>
        <taxon>Pentapetalae</taxon>
        <taxon>rosids</taxon>
        <taxon>fabids</taxon>
        <taxon>Fabales</taxon>
        <taxon>Fabaceae</taxon>
        <taxon>Papilionoideae</taxon>
        <taxon>50 kb inversion clade</taxon>
        <taxon>dalbergioids sensu lato</taxon>
        <taxon>Dalbergieae</taxon>
        <taxon>Pterocarpus clade</taxon>
        <taxon>Arachis</taxon>
    </lineage>
</organism>
<name>A0A444XU37_ARAHY</name>
<accession>A0A444XU37</accession>
<dbReference type="EMBL" id="SDMP01000019">
    <property type="protein sequence ID" value="RYQ93297.1"/>
    <property type="molecule type" value="Genomic_DNA"/>
</dbReference>
<evidence type="ECO:0000313" key="3">
    <source>
        <dbReference type="Proteomes" id="UP000289738"/>
    </source>
</evidence>